<feature type="transmembrane region" description="Helical" evidence="5">
    <location>
        <begin position="6"/>
        <end position="25"/>
    </location>
</feature>
<evidence type="ECO:0000256" key="2">
    <source>
        <dbReference type="ARBA" id="ARBA00022692"/>
    </source>
</evidence>
<feature type="domain" description="NfeD integral membrane" evidence="7">
    <location>
        <begin position="8"/>
        <end position="74"/>
    </location>
</feature>
<accession>A0A1N6UG40</accession>
<dbReference type="PANTHER" id="PTHR33507:SF3">
    <property type="entry name" value="INNER MEMBRANE PROTEIN YBBJ"/>
    <property type="match status" value="1"/>
</dbReference>
<dbReference type="InterPro" id="IPR052165">
    <property type="entry name" value="Membrane_assoc_protease"/>
</dbReference>
<name>A0A1N6UG40_9BACT</name>
<evidence type="ECO:0000313" key="9">
    <source>
        <dbReference type="Proteomes" id="UP000185924"/>
    </source>
</evidence>
<keyword evidence="4 5" id="KW-0472">Membrane</keyword>
<reference evidence="9" key="1">
    <citation type="submission" date="2017-01" db="EMBL/GenBank/DDBJ databases">
        <authorList>
            <person name="Varghese N."/>
            <person name="Submissions S."/>
        </authorList>
    </citation>
    <scope>NUCLEOTIDE SEQUENCE [LARGE SCALE GENOMIC DNA]</scope>
    <source>
        <strain evidence="9">DM9</strain>
    </source>
</reference>
<keyword evidence="9" id="KW-1185">Reference proteome</keyword>
<gene>
    <name evidence="8" type="ORF">SAMN05421545_0868</name>
</gene>
<keyword evidence="2 5" id="KW-0812">Transmembrane</keyword>
<feature type="transmembrane region" description="Helical" evidence="5">
    <location>
        <begin position="32"/>
        <end position="51"/>
    </location>
</feature>
<evidence type="ECO:0000313" key="8">
    <source>
        <dbReference type="EMBL" id="SIQ64638.1"/>
    </source>
</evidence>
<dbReference type="STRING" id="1077936.SAMN05421545_0868"/>
<organism evidence="8 9">
    <name type="scientific">Pontibacter lucknowensis</name>
    <dbReference type="NCBI Taxonomy" id="1077936"/>
    <lineage>
        <taxon>Bacteria</taxon>
        <taxon>Pseudomonadati</taxon>
        <taxon>Bacteroidota</taxon>
        <taxon>Cytophagia</taxon>
        <taxon>Cytophagales</taxon>
        <taxon>Hymenobacteraceae</taxon>
        <taxon>Pontibacter</taxon>
    </lineage>
</organism>
<sequence>MLLDWLTVVLLIGIGLVLIVVELIFVPGVTIVGILGFILVAVGIWISYAALGTETGHLVLAGSVLAGGLALFYSFRSDAWSRFALKDSIKSRVNEESPHLLEVGEEGKTVSALRPQGTAIFKERRHEVQTTGAFLAPNTPVRIIKIVANKITVEAIT</sequence>
<evidence type="ECO:0000256" key="5">
    <source>
        <dbReference type="SAM" id="Phobius"/>
    </source>
</evidence>
<dbReference type="InterPro" id="IPR012340">
    <property type="entry name" value="NA-bd_OB-fold"/>
</dbReference>
<dbReference type="Proteomes" id="UP000185924">
    <property type="component" value="Unassembled WGS sequence"/>
</dbReference>
<feature type="transmembrane region" description="Helical" evidence="5">
    <location>
        <begin position="57"/>
        <end position="75"/>
    </location>
</feature>
<dbReference type="RefSeq" id="WP_076421253.1">
    <property type="nucleotide sequence ID" value="NZ_FTNM01000001.1"/>
</dbReference>
<comment type="subcellular location">
    <subcellularLocation>
        <location evidence="1">Membrane</location>
        <topology evidence="1">Multi-pass membrane protein</topology>
    </subcellularLocation>
</comment>
<dbReference type="GO" id="GO:0005886">
    <property type="term" value="C:plasma membrane"/>
    <property type="evidence" value="ECO:0007669"/>
    <property type="project" value="TreeGrafter"/>
</dbReference>
<dbReference type="AlphaFoldDB" id="A0A1N6UG40"/>
<dbReference type="Pfam" id="PF24961">
    <property type="entry name" value="NfeD_membrane"/>
    <property type="match status" value="1"/>
</dbReference>
<dbReference type="PANTHER" id="PTHR33507">
    <property type="entry name" value="INNER MEMBRANE PROTEIN YBBJ"/>
    <property type="match status" value="1"/>
</dbReference>
<evidence type="ECO:0000259" key="7">
    <source>
        <dbReference type="Pfam" id="PF24961"/>
    </source>
</evidence>
<evidence type="ECO:0000259" key="6">
    <source>
        <dbReference type="Pfam" id="PF01957"/>
    </source>
</evidence>
<dbReference type="Pfam" id="PF01957">
    <property type="entry name" value="NfeD"/>
    <property type="match status" value="1"/>
</dbReference>
<dbReference type="InterPro" id="IPR002810">
    <property type="entry name" value="NfeD-like_C"/>
</dbReference>
<keyword evidence="3 5" id="KW-1133">Transmembrane helix</keyword>
<feature type="domain" description="NfeD-like C-terminal" evidence="6">
    <location>
        <begin position="103"/>
        <end position="154"/>
    </location>
</feature>
<dbReference type="EMBL" id="FTNM01000001">
    <property type="protein sequence ID" value="SIQ64638.1"/>
    <property type="molecule type" value="Genomic_DNA"/>
</dbReference>
<evidence type="ECO:0000256" key="1">
    <source>
        <dbReference type="ARBA" id="ARBA00004141"/>
    </source>
</evidence>
<evidence type="ECO:0000256" key="3">
    <source>
        <dbReference type="ARBA" id="ARBA00022989"/>
    </source>
</evidence>
<evidence type="ECO:0000256" key="4">
    <source>
        <dbReference type="ARBA" id="ARBA00023136"/>
    </source>
</evidence>
<dbReference type="Gene3D" id="2.40.50.140">
    <property type="entry name" value="Nucleic acid-binding proteins"/>
    <property type="match status" value="1"/>
</dbReference>
<dbReference type="OrthoDB" id="1120520at2"/>
<dbReference type="InterPro" id="IPR056739">
    <property type="entry name" value="NfeD_membrane"/>
</dbReference>
<proteinExistence type="predicted"/>
<protein>
    <submittedName>
        <fullName evidence="8">NfeD-like C-terminal, partner-binding</fullName>
    </submittedName>
</protein>